<dbReference type="AlphaFoldDB" id="A0A446BA19"/>
<reference evidence="1 2" key="1">
    <citation type="submission" date="2018-04" db="EMBL/GenBank/DDBJ databases">
        <authorList>
            <person name="Huttner S."/>
            <person name="Dainat J."/>
        </authorList>
    </citation>
    <scope>NUCLEOTIDE SEQUENCE [LARGE SCALE GENOMIC DNA]</scope>
</reference>
<evidence type="ECO:0000313" key="1">
    <source>
        <dbReference type="EMBL" id="SPQ19297.1"/>
    </source>
</evidence>
<organism evidence="1 2">
    <name type="scientific">Thermothielavioides terrestris</name>
    <dbReference type="NCBI Taxonomy" id="2587410"/>
    <lineage>
        <taxon>Eukaryota</taxon>
        <taxon>Fungi</taxon>
        <taxon>Dikarya</taxon>
        <taxon>Ascomycota</taxon>
        <taxon>Pezizomycotina</taxon>
        <taxon>Sordariomycetes</taxon>
        <taxon>Sordariomycetidae</taxon>
        <taxon>Sordariales</taxon>
        <taxon>Chaetomiaceae</taxon>
        <taxon>Thermothielavioides</taxon>
    </lineage>
</organism>
<evidence type="ECO:0000313" key="2">
    <source>
        <dbReference type="Proteomes" id="UP000289323"/>
    </source>
</evidence>
<dbReference type="Proteomes" id="UP000289323">
    <property type="component" value="Unassembled WGS sequence"/>
</dbReference>
<name>A0A446BA19_9PEZI</name>
<accession>A0A446BA19</accession>
<sequence>MCLVTHYRDFHCGHRWATIAVPCGPGMGFDTCPGFVDGRARPLPSRLVAQGELCPKCDLGGVYDRNQTRMVAKVRYGFRWGLGPDAADPGCDIVCSVM</sequence>
<dbReference type="EMBL" id="OUUZ01000001">
    <property type="protein sequence ID" value="SPQ19297.1"/>
    <property type="molecule type" value="Genomic_DNA"/>
</dbReference>
<gene>
    <name evidence="1" type="ORF">TT172_LOCUS1716</name>
</gene>
<proteinExistence type="predicted"/>
<protein>
    <submittedName>
        <fullName evidence="1">6a44b880-02da-4b95-a374-6ca37b66342d</fullName>
    </submittedName>
</protein>